<evidence type="ECO:0000313" key="4">
    <source>
        <dbReference type="Proteomes" id="UP000199320"/>
    </source>
</evidence>
<dbReference type="EMBL" id="FMZP01000007">
    <property type="protein sequence ID" value="SDC77521.1"/>
    <property type="molecule type" value="Genomic_DNA"/>
</dbReference>
<accession>A0A1G6PBY8</accession>
<evidence type="ECO:0000256" key="1">
    <source>
        <dbReference type="SAM" id="Phobius"/>
    </source>
</evidence>
<gene>
    <name evidence="3" type="ORF">SAMN04488694_10945</name>
    <name evidence="2" type="ORF">SAMN05192552_100772</name>
</gene>
<keyword evidence="1" id="KW-0472">Membrane</keyword>
<dbReference type="Proteomes" id="UP000324021">
    <property type="component" value="Unassembled WGS sequence"/>
</dbReference>
<reference evidence="4 5" key="1">
    <citation type="submission" date="2016-10" db="EMBL/GenBank/DDBJ databases">
        <authorList>
            <person name="Varghese N."/>
            <person name="Submissions S."/>
        </authorList>
    </citation>
    <scope>NUCLEOTIDE SEQUENCE [LARGE SCALE GENOMIC DNA]</scope>
    <source>
        <strain evidence="2 5">CDM_1</strain>
        <strain evidence="4">CDM_6</strain>
    </source>
</reference>
<dbReference type="EMBL" id="FOIC01000009">
    <property type="protein sequence ID" value="SET60491.1"/>
    <property type="molecule type" value="Genomic_DNA"/>
</dbReference>
<keyword evidence="4" id="KW-1185">Reference proteome</keyword>
<organism evidence="2 5">
    <name type="scientific">Natrinema hispanicum</name>
    <dbReference type="NCBI Taxonomy" id="392421"/>
    <lineage>
        <taxon>Archaea</taxon>
        <taxon>Methanobacteriati</taxon>
        <taxon>Methanobacteriota</taxon>
        <taxon>Stenosarchaea group</taxon>
        <taxon>Halobacteria</taxon>
        <taxon>Halobacteriales</taxon>
        <taxon>Natrialbaceae</taxon>
        <taxon>Natrinema</taxon>
    </lineage>
</organism>
<evidence type="ECO:0000313" key="3">
    <source>
        <dbReference type="EMBL" id="SET60491.1"/>
    </source>
</evidence>
<proteinExistence type="predicted"/>
<evidence type="ECO:0000313" key="5">
    <source>
        <dbReference type="Proteomes" id="UP000324021"/>
    </source>
</evidence>
<evidence type="ECO:0000313" key="2">
    <source>
        <dbReference type="EMBL" id="SDC77521.1"/>
    </source>
</evidence>
<dbReference type="RefSeq" id="WP_092932750.1">
    <property type="nucleotide sequence ID" value="NZ_FMZP01000007.1"/>
</dbReference>
<keyword evidence="1" id="KW-0812">Transmembrane</keyword>
<sequence>MNRTEYFLAIITFLLASVVYVIGDGNTPPIIVLPVLVLLYGTPVYLLIAIISDLSENSDQQ</sequence>
<dbReference type="AlphaFoldDB" id="A0A1G6PBY8"/>
<dbReference type="Proteomes" id="UP000199320">
    <property type="component" value="Unassembled WGS sequence"/>
</dbReference>
<feature type="transmembrane region" description="Helical" evidence="1">
    <location>
        <begin position="30"/>
        <end position="51"/>
    </location>
</feature>
<reference evidence="3" key="2">
    <citation type="submission" date="2016-10" db="EMBL/GenBank/DDBJ databases">
        <authorList>
            <person name="de Groot N.N."/>
        </authorList>
    </citation>
    <scope>NUCLEOTIDE SEQUENCE [LARGE SCALE GENOMIC DNA]</scope>
    <source>
        <strain evidence="3">CDM_6</strain>
    </source>
</reference>
<name>A0A1G6PBY8_9EURY</name>
<protein>
    <submittedName>
        <fullName evidence="2">Uncharacterized protein</fullName>
    </submittedName>
</protein>
<keyword evidence="1" id="KW-1133">Transmembrane helix</keyword>
<feature type="transmembrane region" description="Helical" evidence="1">
    <location>
        <begin position="6"/>
        <end position="23"/>
    </location>
</feature>